<dbReference type="STRING" id="762948.HMPREF0733_10162"/>
<keyword evidence="4 6" id="KW-1015">Disulfide bond</keyword>
<dbReference type="PANTHER" id="PTHR43110:SF1">
    <property type="entry name" value="THIOL PEROXIDASE"/>
    <property type="match status" value="1"/>
</dbReference>
<accession>A0A3S4YLC7</accession>
<reference evidence="9 10" key="1">
    <citation type="submission" date="2018-12" db="EMBL/GenBank/DDBJ databases">
        <authorList>
            <consortium name="Pathogen Informatics"/>
        </authorList>
    </citation>
    <scope>NUCLEOTIDE SEQUENCE [LARGE SCALE GENOMIC DNA]</scope>
    <source>
        <strain evidence="9 10">NCTC10918</strain>
    </source>
</reference>
<comment type="function">
    <text evidence="6">Thiol-specific peroxidase that catalyzes the reduction of hydrogen peroxide and organic hydroperoxides to water and alcohols, respectively. Plays a role in cell protection against oxidative stress by detoxifying peroxides.</text>
</comment>
<keyword evidence="3 6" id="KW-0560">Oxidoreductase</keyword>
<sequence>MYDEAAPPGSYATVPLAQGQRTRDNEEMAEITFQNNLAVHTSGNLPAIGSKVPAFSVLDADLAEVTGAQFSGKNLVLNIFPSVDTGVCAASVRNFNKEAAGLDNTVVVNVSHDLPFALGRFCAAEGIENVITTSAFRSSFGQDFGVTMTDGPLEGLLARAVVVVNPAGEVVYTELVPEITNEPNYEAALAALK</sequence>
<keyword evidence="5 6" id="KW-0676">Redox-active center</keyword>
<dbReference type="PROSITE" id="PS01265">
    <property type="entry name" value="TPX"/>
    <property type="match status" value="1"/>
</dbReference>
<evidence type="ECO:0000256" key="1">
    <source>
        <dbReference type="ARBA" id="ARBA00022559"/>
    </source>
</evidence>
<evidence type="ECO:0000256" key="7">
    <source>
        <dbReference type="SAM" id="MobiDB-lite"/>
    </source>
</evidence>
<dbReference type="HAMAP" id="MF_00269">
    <property type="entry name" value="Tpx"/>
    <property type="match status" value="1"/>
</dbReference>
<keyword evidence="2 6" id="KW-0049">Antioxidant</keyword>
<dbReference type="InterPro" id="IPR002065">
    <property type="entry name" value="TPX"/>
</dbReference>
<keyword evidence="1 6" id="KW-0575">Peroxidase</keyword>
<dbReference type="PANTHER" id="PTHR43110">
    <property type="entry name" value="THIOL PEROXIDASE"/>
    <property type="match status" value="1"/>
</dbReference>
<gene>
    <name evidence="6 9" type="primary">tpx</name>
    <name evidence="9" type="ORF">NCTC10918_01191</name>
</gene>
<dbReference type="EC" id="1.11.1.24" evidence="6"/>
<feature type="region of interest" description="Disordered" evidence="7">
    <location>
        <begin position="1"/>
        <end position="24"/>
    </location>
</feature>
<evidence type="ECO:0000256" key="3">
    <source>
        <dbReference type="ARBA" id="ARBA00023002"/>
    </source>
</evidence>
<name>A0A3S4YLC7_9MICC</name>
<dbReference type="Gene3D" id="3.40.30.10">
    <property type="entry name" value="Glutaredoxin"/>
    <property type="match status" value="1"/>
</dbReference>
<evidence type="ECO:0000256" key="5">
    <source>
        <dbReference type="ARBA" id="ARBA00023284"/>
    </source>
</evidence>
<evidence type="ECO:0000256" key="4">
    <source>
        <dbReference type="ARBA" id="ARBA00023157"/>
    </source>
</evidence>
<dbReference type="SUPFAM" id="SSF52833">
    <property type="entry name" value="Thioredoxin-like"/>
    <property type="match status" value="1"/>
</dbReference>
<comment type="similarity">
    <text evidence="6">Belongs to the peroxiredoxin family. Tpx subfamily.</text>
</comment>
<comment type="catalytic activity">
    <reaction evidence="6">
        <text>a hydroperoxide + [thioredoxin]-dithiol = an alcohol + [thioredoxin]-disulfide + H2O</text>
        <dbReference type="Rhea" id="RHEA:62620"/>
        <dbReference type="Rhea" id="RHEA-COMP:10698"/>
        <dbReference type="Rhea" id="RHEA-COMP:10700"/>
        <dbReference type="ChEBI" id="CHEBI:15377"/>
        <dbReference type="ChEBI" id="CHEBI:29950"/>
        <dbReference type="ChEBI" id="CHEBI:30879"/>
        <dbReference type="ChEBI" id="CHEBI:35924"/>
        <dbReference type="ChEBI" id="CHEBI:50058"/>
        <dbReference type="EC" id="1.11.1.24"/>
    </reaction>
</comment>
<feature type="disulfide bond" description="Redox-active" evidence="6">
    <location>
        <begin position="88"/>
        <end position="122"/>
    </location>
</feature>
<dbReference type="InterPro" id="IPR036249">
    <property type="entry name" value="Thioredoxin-like_sf"/>
</dbReference>
<organism evidence="9 10">
    <name type="scientific">Rothia dentocariosa</name>
    <dbReference type="NCBI Taxonomy" id="2047"/>
    <lineage>
        <taxon>Bacteria</taxon>
        <taxon>Bacillati</taxon>
        <taxon>Actinomycetota</taxon>
        <taxon>Actinomycetes</taxon>
        <taxon>Micrococcales</taxon>
        <taxon>Micrococcaceae</taxon>
        <taxon>Rothia</taxon>
    </lineage>
</organism>
<dbReference type="Proteomes" id="UP000270988">
    <property type="component" value="Chromosome"/>
</dbReference>
<evidence type="ECO:0000256" key="6">
    <source>
        <dbReference type="HAMAP-Rule" id="MF_00269"/>
    </source>
</evidence>
<dbReference type="AlphaFoldDB" id="A0A3S4YLC7"/>
<proteinExistence type="inferred from homology"/>
<dbReference type="InterPro" id="IPR050455">
    <property type="entry name" value="Tpx_Peroxidase_subfamily"/>
</dbReference>
<evidence type="ECO:0000313" key="10">
    <source>
        <dbReference type="Proteomes" id="UP000270988"/>
    </source>
</evidence>
<feature type="active site" description="Cysteine sulfenic acid (-SOH) intermediate" evidence="6">
    <location>
        <position position="88"/>
    </location>
</feature>
<dbReference type="NCBIfam" id="NF001808">
    <property type="entry name" value="PRK00522.1"/>
    <property type="match status" value="1"/>
</dbReference>
<comment type="miscellaneous">
    <text evidence="6">The active site is a conserved redox-active cysteine residue, the peroxidatic cysteine (C(P)), which makes the nucleophilic attack on the peroxide substrate. The peroxide oxidizes the C(P)-SH to cysteine sulfenic acid (C(P)-SOH), which then reacts with another cysteine residue, the resolving cysteine (C(R)), to form a disulfide bridge. The disulfide is subsequently reduced by an appropriate electron donor to complete the catalytic cycle. In this atypical 2-Cys peroxiredoxin, C(R) is present in the same subunit to form an intramolecular disulfide. The disulfide is subsequently reduced by thioredoxin.</text>
</comment>
<protein>
    <recommendedName>
        <fullName evidence="6">Thiol peroxidase</fullName>
        <shortName evidence="6">Tpx</shortName>
        <ecNumber evidence="6">1.11.1.24</ecNumber>
    </recommendedName>
    <alternativeName>
        <fullName evidence="6">Peroxiredoxin tpx</fullName>
        <shortName evidence="6">Prx</shortName>
    </alternativeName>
    <alternativeName>
        <fullName evidence="6">Thioredoxin peroxidase</fullName>
    </alternativeName>
    <alternativeName>
        <fullName evidence="6">Thioredoxin-dependent peroxiredoxin</fullName>
    </alternativeName>
</protein>
<dbReference type="CDD" id="cd03014">
    <property type="entry name" value="PRX_Atyp2cys"/>
    <property type="match status" value="1"/>
</dbReference>
<evidence type="ECO:0000313" key="9">
    <source>
        <dbReference type="EMBL" id="VEJ29919.1"/>
    </source>
</evidence>
<dbReference type="EMBL" id="LR134521">
    <property type="protein sequence ID" value="VEJ29919.1"/>
    <property type="molecule type" value="Genomic_DNA"/>
</dbReference>
<dbReference type="InterPro" id="IPR018219">
    <property type="entry name" value="Tpx_CS"/>
</dbReference>
<dbReference type="InterPro" id="IPR013766">
    <property type="entry name" value="Thioredoxin_domain"/>
</dbReference>
<dbReference type="GO" id="GO:0008379">
    <property type="term" value="F:thioredoxin peroxidase activity"/>
    <property type="evidence" value="ECO:0007669"/>
    <property type="project" value="UniProtKB-UniRule"/>
</dbReference>
<dbReference type="InterPro" id="IPR013740">
    <property type="entry name" value="Redoxin"/>
</dbReference>
<dbReference type="PROSITE" id="PS51352">
    <property type="entry name" value="THIOREDOXIN_2"/>
    <property type="match status" value="1"/>
</dbReference>
<comment type="subunit">
    <text evidence="6">Homodimer.</text>
</comment>
<evidence type="ECO:0000256" key="2">
    <source>
        <dbReference type="ARBA" id="ARBA00022862"/>
    </source>
</evidence>
<evidence type="ECO:0000259" key="8">
    <source>
        <dbReference type="PROSITE" id="PS51352"/>
    </source>
</evidence>
<feature type="domain" description="Thioredoxin" evidence="8">
    <location>
        <begin position="46"/>
        <end position="193"/>
    </location>
</feature>
<dbReference type="Pfam" id="PF08534">
    <property type="entry name" value="Redoxin"/>
    <property type="match status" value="1"/>
</dbReference>